<organism evidence="2 3">
    <name type="scientific">Phytophthora rubi</name>
    <dbReference type="NCBI Taxonomy" id="129364"/>
    <lineage>
        <taxon>Eukaryota</taxon>
        <taxon>Sar</taxon>
        <taxon>Stramenopiles</taxon>
        <taxon>Oomycota</taxon>
        <taxon>Peronosporomycetes</taxon>
        <taxon>Peronosporales</taxon>
        <taxon>Peronosporaceae</taxon>
        <taxon>Phytophthora</taxon>
    </lineage>
</organism>
<accession>A0A6A4BFZ0</accession>
<dbReference type="Proteomes" id="UP000434957">
    <property type="component" value="Unassembled WGS sequence"/>
</dbReference>
<feature type="compositionally biased region" description="Low complexity" evidence="1">
    <location>
        <begin position="243"/>
        <end position="262"/>
    </location>
</feature>
<feature type="compositionally biased region" description="Low complexity" evidence="1">
    <location>
        <begin position="73"/>
        <end position="92"/>
    </location>
</feature>
<evidence type="ECO:0008006" key="4">
    <source>
        <dbReference type="Google" id="ProtNLM"/>
    </source>
</evidence>
<evidence type="ECO:0000256" key="1">
    <source>
        <dbReference type="SAM" id="MobiDB-lite"/>
    </source>
</evidence>
<comment type="caution">
    <text evidence="2">The sequence shown here is derived from an EMBL/GenBank/DDBJ whole genome shotgun (WGS) entry which is preliminary data.</text>
</comment>
<protein>
    <recommendedName>
        <fullName evidence="4">Retrotransposon gag domain-containing protein</fullName>
    </recommendedName>
</protein>
<gene>
    <name evidence="2" type="ORF">PR003_g30883</name>
</gene>
<sequence length="633" mass="65893">MTKTPVTPPGVLTRSQGPAMTPPGTPPRAARTDTSTLDTATTAASATTTTQSAAGSTTNAATMNPPSAGLNQPALAATTSAASADTTAQQPARLLQPGVATQSAGGGDPATRLLPGGDGPATTTNSEMTTLVNAIHLMMSTVARLEARVGCMELARPTPMTHHEGVAPAQPGATAMAHAGTAATTQAGAAATTRPGTAATTRSGATETGCTEGTAMGAPRSATTNEAMWTGTGTAAARTSPVASAPTGSAPATTGAAGAASPQPVVREQLRPYTGPVEPSAARTTTTTATRAARRPSSPGGSGDSSSSGSSDSFGSNDSRTGHRRRRGRRHRRRRSSRSTRRRQHRKNAKDLELTPYKPSPTVSVSTWIAKVDLADASPAEETGRTPSSILLWAISCRNAAGWWVQMDQELPSAEKTWTKLKSALMRRYGERPDQAMAEWRVYQRMMYPGETFADFAAGLRDLTGQNHVSERTLLAQFYRNLDKTTRMLVKQDPVPVTLEQAVDKATAIDDPIDNVAQGMLNIGQAWATAPTAFAVPMNGTTGNVAIVPGVGVGVGPTNDSLMAQMGTDSQEVAFFTNPQGVYNKYTGTWDVPEGRSGTAATGSQRRKTSSRERSRKGDPAVSVAWPVATRGR</sequence>
<feature type="non-terminal residue" evidence="2">
    <location>
        <position position="633"/>
    </location>
</feature>
<feature type="compositionally biased region" description="Low complexity" evidence="1">
    <location>
        <begin position="27"/>
        <end position="62"/>
    </location>
</feature>
<dbReference type="AlphaFoldDB" id="A0A6A4BFZ0"/>
<proteinExistence type="predicted"/>
<feature type="compositionally biased region" description="Low complexity" evidence="1">
    <location>
        <begin position="185"/>
        <end position="218"/>
    </location>
</feature>
<feature type="compositionally biased region" description="Low complexity" evidence="1">
    <location>
        <begin position="281"/>
        <end position="319"/>
    </location>
</feature>
<evidence type="ECO:0000313" key="3">
    <source>
        <dbReference type="Proteomes" id="UP000434957"/>
    </source>
</evidence>
<feature type="compositionally biased region" description="Basic and acidic residues" evidence="1">
    <location>
        <begin position="610"/>
        <end position="619"/>
    </location>
</feature>
<keyword evidence="3" id="KW-1185">Reference proteome</keyword>
<feature type="region of interest" description="Disordered" evidence="1">
    <location>
        <begin position="1"/>
        <end position="125"/>
    </location>
</feature>
<reference evidence="2 3" key="1">
    <citation type="submission" date="2018-08" db="EMBL/GenBank/DDBJ databases">
        <title>Genomic investigation of the strawberry pathogen Phytophthora fragariae indicates pathogenicity is determined by transcriptional variation in three key races.</title>
        <authorList>
            <person name="Adams T.M."/>
            <person name="Armitage A.D."/>
            <person name="Sobczyk M.K."/>
            <person name="Bates H.J."/>
            <person name="Dunwell J.M."/>
            <person name="Nellist C.F."/>
            <person name="Harrison R.J."/>
        </authorList>
    </citation>
    <scope>NUCLEOTIDE SEQUENCE [LARGE SCALE GENOMIC DNA]</scope>
    <source>
        <strain evidence="2 3">SCRP333</strain>
    </source>
</reference>
<feature type="region of interest" description="Disordered" evidence="1">
    <location>
        <begin position="235"/>
        <end position="358"/>
    </location>
</feature>
<name>A0A6A4BFZ0_9STRA</name>
<feature type="compositionally biased region" description="Basic residues" evidence="1">
    <location>
        <begin position="322"/>
        <end position="348"/>
    </location>
</feature>
<feature type="region of interest" description="Disordered" evidence="1">
    <location>
        <begin position="185"/>
        <end position="223"/>
    </location>
</feature>
<dbReference type="EMBL" id="QXFT01006049">
    <property type="protein sequence ID" value="KAE9270277.1"/>
    <property type="molecule type" value="Genomic_DNA"/>
</dbReference>
<evidence type="ECO:0000313" key="2">
    <source>
        <dbReference type="EMBL" id="KAE9270277.1"/>
    </source>
</evidence>
<feature type="region of interest" description="Disordered" evidence="1">
    <location>
        <begin position="592"/>
        <end position="633"/>
    </location>
</feature>